<dbReference type="Gene3D" id="1.10.3210.50">
    <property type="match status" value="1"/>
</dbReference>
<reference evidence="2" key="1">
    <citation type="submission" date="2022-09" db="EMBL/GenBank/DDBJ databases">
        <title>Enrichment on poylsaccharides allowed isolation of novel metabolic and taxonomic groups of Haloarchaea.</title>
        <authorList>
            <person name="Sorokin D.Y."/>
            <person name="Elcheninov A.G."/>
            <person name="Khizhniak T.V."/>
            <person name="Kolganova T.V."/>
            <person name="Kublanov I.V."/>
        </authorList>
    </citation>
    <scope>NUCLEOTIDE SEQUENCE</scope>
    <source>
        <strain evidence="2">AArc-xg1-1</strain>
    </source>
</reference>
<evidence type="ECO:0000259" key="1">
    <source>
        <dbReference type="SMART" id="SM00471"/>
    </source>
</evidence>
<gene>
    <name evidence="2" type="ORF">OB960_23940</name>
</gene>
<comment type="caution">
    <text evidence="2">The sequence shown here is derived from an EMBL/GenBank/DDBJ whole genome shotgun (WGS) entry which is preliminary data.</text>
</comment>
<dbReference type="Pfam" id="PF01966">
    <property type="entry name" value="HD"/>
    <property type="match status" value="1"/>
</dbReference>
<dbReference type="InterPro" id="IPR006674">
    <property type="entry name" value="HD_domain"/>
</dbReference>
<dbReference type="PANTHER" id="PTHR33594:SF1">
    <property type="entry name" value="HD_PDEASE DOMAIN-CONTAINING PROTEIN"/>
    <property type="match status" value="1"/>
</dbReference>
<evidence type="ECO:0000313" key="2">
    <source>
        <dbReference type="EMBL" id="MCU4744427.1"/>
    </source>
</evidence>
<dbReference type="InterPro" id="IPR003607">
    <property type="entry name" value="HD/PDEase_dom"/>
</dbReference>
<dbReference type="InterPro" id="IPR006675">
    <property type="entry name" value="HDIG_dom"/>
</dbReference>
<proteinExistence type="predicted"/>
<evidence type="ECO:0000313" key="3">
    <source>
        <dbReference type="Proteomes" id="UP001321018"/>
    </source>
</evidence>
<feature type="domain" description="HD/PDEase" evidence="1">
    <location>
        <begin position="25"/>
        <end position="158"/>
    </location>
</feature>
<dbReference type="PANTHER" id="PTHR33594">
    <property type="entry name" value="SUPERFAMILY HYDROLASE, PUTATIVE (AFU_ORTHOLOGUE AFUA_1G03035)-RELATED"/>
    <property type="match status" value="1"/>
</dbReference>
<dbReference type="SUPFAM" id="SSF109604">
    <property type="entry name" value="HD-domain/PDEase-like"/>
    <property type="match status" value="1"/>
</dbReference>
<dbReference type="SMART" id="SM00471">
    <property type="entry name" value="HDc"/>
    <property type="match status" value="1"/>
</dbReference>
<accession>A0AAP3E4Q6</accession>
<organism evidence="2 3">
    <name type="scientific">Natronoglomus mannanivorans</name>
    <dbReference type="NCBI Taxonomy" id="2979990"/>
    <lineage>
        <taxon>Archaea</taxon>
        <taxon>Methanobacteriati</taxon>
        <taxon>Methanobacteriota</taxon>
        <taxon>Stenosarchaea group</taxon>
        <taxon>Halobacteria</taxon>
        <taxon>Halobacteriales</taxon>
        <taxon>Natrialbaceae</taxon>
        <taxon>Natronoglomus</taxon>
    </lineage>
</organism>
<sequence>MTVSSDLECIRAVAKSYFDAHDQLLPAHDWHHVQRVETLAERLAAARSTDDRVLGLAVLLHDIGRGKEDAGEIDDHAAWGAEEARRILSSSEEFGLEAVDGLPMGDIDVADETIDAVGHCIRAHRYSNDIEPTTLEARILSDADNLDALGAIGIARVFSYGGEKGTAIHDPAVPIEEDDSRAGRTSVNHIHKKILELPDWMYTDEGRELAAERTRVVVDFVDRLEAEVSGQR</sequence>
<protein>
    <submittedName>
        <fullName evidence="2">HD domain-containing protein</fullName>
    </submittedName>
</protein>
<dbReference type="RefSeq" id="WP_338006232.1">
    <property type="nucleotide sequence ID" value="NZ_JAOPKA010000028.1"/>
</dbReference>
<dbReference type="CDD" id="cd00077">
    <property type="entry name" value="HDc"/>
    <property type="match status" value="1"/>
</dbReference>
<dbReference type="EMBL" id="JAOPKA010000028">
    <property type="protein sequence ID" value="MCU4744427.1"/>
    <property type="molecule type" value="Genomic_DNA"/>
</dbReference>
<dbReference type="AlphaFoldDB" id="A0AAP3E4Q6"/>
<name>A0AAP3E4Q6_9EURY</name>
<dbReference type="NCBIfam" id="TIGR00277">
    <property type="entry name" value="HDIG"/>
    <property type="match status" value="1"/>
</dbReference>
<dbReference type="Proteomes" id="UP001321018">
    <property type="component" value="Unassembled WGS sequence"/>
</dbReference>